<dbReference type="Proteomes" id="UP000064920">
    <property type="component" value="Chromosome"/>
</dbReference>
<proteinExistence type="predicted"/>
<evidence type="ECO:0000313" key="1">
    <source>
        <dbReference type="EMBL" id="ALI54656.1"/>
    </source>
</evidence>
<evidence type="ECO:0000313" key="2">
    <source>
        <dbReference type="Proteomes" id="UP000064920"/>
    </source>
</evidence>
<dbReference type="InterPro" id="IPR010323">
    <property type="entry name" value="DUF924"/>
</dbReference>
<name>A0A0P0A9B3_9RHOB</name>
<keyword evidence="2" id="KW-1185">Reference proteome</keyword>
<dbReference type="OrthoDB" id="7593450at2"/>
<dbReference type="Gene3D" id="1.25.40.10">
    <property type="entry name" value="Tetratricopeptide repeat domain"/>
    <property type="match status" value="1"/>
</dbReference>
<accession>A0A0P0A9B3</accession>
<dbReference type="STRING" id="1397108.IMCC12053_708"/>
<dbReference type="Pfam" id="PF06041">
    <property type="entry name" value="DUF924"/>
    <property type="match status" value="1"/>
</dbReference>
<organism evidence="1 2">
    <name type="scientific">Celeribacter marinus</name>
    <dbReference type="NCBI Taxonomy" id="1397108"/>
    <lineage>
        <taxon>Bacteria</taxon>
        <taxon>Pseudomonadati</taxon>
        <taxon>Pseudomonadota</taxon>
        <taxon>Alphaproteobacteria</taxon>
        <taxon>Rhodobacterales</taxon>
        <taxon>Roseobacteraceae</taxon>
        <taxon>Celeribacter</taxon>
    </lineage>
</organism>
<dbReference type="AlphaFoldDB" id="A0A0P0A9B3"/>
<dbReference type="Gene3D" id="1.20.58.320">
    <property type="entry name" value="TPR-like"/>
    <property type="match status" value="1"/>
</dbReference>
<dbReference type="KEGG" id="cmar:IMCC12053_708"/>
<reference evidence="1 2" key="1">
    <citation type="submission" date="2015-05" db="EMBL/GenBank/DDBJ databases">
        <authorList>
            <person name="Wang D.B."/>
            <person name="Wang M."/>
        </authorList>
    </citation>
    <scope>NUCLEOTIDE SEQUENCE [LARGE SCALE GENOMIC DNA]</scope>
    <source>
        <strain evidence="1 2">IMCC 12053</strain>
    </source>
</reference>
<keyword evidence="1" id="KW-0812">Transmembrane</keyword>
<protein>
    <submittedName>
        <fullName evidence="1">Putative transmembrane protein</fullName>
    </submittedName>
</protein>
<dbReference type="RefSeq" id="WP_062215753.1">
    <property type="nucleotide sequence ID" value="NZ_CP012023.1"/>
</dbReference>
<dbReference type="PATRIC" id="fig|1397108.4.peg.733"/>
<keyword evidence="1" id="KW-0472">Membrane</keyword>
<dbReference type="InterPro" id="IPR011990">
    <property type="entry name" value="TPR-like_helical_dom_sf"/>
</dbReference>
<sequence>MHAQDTNPTPKEKDPDAVLAFWLDELEPKDWYNSSDALDARIREGFGHTWDRAQEGAYSMWLTYPTGVLAYLIVTDQMPRNMFRGSGKSFASDRTALAAAKAAIEKGWDMRVDEPARQFFYLPLMHSERQTDQDRCVRLMCERLTGDGNNLLHARVHREIIRMFGRFPYRNEALGRTTSQAEAQFMADGGYATLLKEMQKVAA</sequence>
<dbReference type="EMBL" id="CP012023">
    <property type="protein sequence ID" value="ALI54656.1"/>
    <property type="molecule type" value="Genomic_DNA"/>
</dbReference>
<dbReference type="SUPFAM" id="SSF48452">
    <property type="entry name" value="TPR-like"/>
    <property type="match status" value="1"/>
</dbReference>
<gene>
    <name evidence="1" type="ORF">IMCC12053_708</name>
</gene>